<dbReference type="Proteomes" id="UP000077266">
    <property type="component" value="Unassembled WGS sequence"/>
</dbReference>
<sequence>MKSPLWSARPLLCASGDMSLCQSEPVRLHSPPLDITCQLRGISTIPVKRGGFSDIYDGVWISGDTRLKVALKVVHVTSRDARTRRVSENPTSVEV</sequence>
<evidence type="ECO:0000313" key="2">
    <source>
        <dbReference type="Proteomes" id="UP000077266"/>
    </source>
</evidence>
<reference evidence="1 2" key="1">
    <citation type="journal article" date="2016" name="Mol. Biol. Evol.">
        <title>Comparative Genomics of Early-Diverging Mushroom-Forming Fungi Provides Insights into the Origins of Lignocellulose Decay Capabilities.</title>
        <authorList>
            <person name="Nagy L.G."/>
            <person name="Riley R."/>
            <person name="Tritt A."/>
            <person name="Adam C."/>
            <person name="Daum C."/>
            <person name="Floudas D."/>
            <person name="Sun H."/>
            <person name="Yadav J.S."/>
            <person name="Pangilinan J."/>
            <person name="Larsson K.H."/>
            <person name="Matsuura K."/>
            <person name="Barry K."/>
            <person name="Labutti K."/>
            <person name="Kuo R."/>
            <person name="Ohm R.A."/>
            <person name="Bhattacharya S.S."/>
            <person name="Shirouzu T."/>
            <person name="Yoshinaga Y."/>
            <person name="Martin F.M."/>
            <person name="Grigoriev I.V."/>
            <person name="Hibbett D.S."/>
        </authorList>
    </citation>
    <scope>NUCLEOTIDE SEQUENCE [LARGE SCALE GENOMIC DNA]</scope>
    <source>
        <strain evidence="1 2">HHB12029</strain>
    </source>
</reference>
<organism evidence="1 2">
    <name type="scientific">Exidia glandulosa HHB12029</name>
    <dbReference type="NCBI Taxonomy" id="1314781"/>
    <lineage>
        <taxon>Eukaryota</taxon>
        <taxon>Fungi</taxon>
        <taxon>Dikarya</taxon>
        <taxon>Basidiomycota</taxon>
        <taxon>Agaricomycotina</taxon>
        <taxon>Agaricomycetes</taxon>
        <taxon>Auriculariales</taxon>
        <taxon>Exidiaceae</taxon>
        <taxon>Exidia</taxon>
    </lineage>
</organism>
<gene>
    <name evidence="1" type="ORF">EXIGLDRAFT_198654</name>
</gene>
<proteinExistence type="predicted"/>
<dbReference type="OrthoDB" id="4062651at2759"/>
<name>A0A165MXL5_EXIGL</name>
<keyword evidence="2" id="KW-1185">Reference proteome</keyword>
<protein>
    <recommendedName>
        <fullName evidence="3">Protein kinase domain-containing protein</fullName>
    </recommendedName>
</protein>
<evidence type="ECO:0000313" key="1">
    <source>
        <dbReference type="EMBL" id="KZV99908.1"/>
    </source>
</evidence>
<accession>A0A165MXL5</accession>
<dbReference type="EMBL" id="KV425905">
    <property type="protein sequence ID" value="KZV99908.1"/>
    <property type="molecule type" value="Genomic_DNA"/>
</dbReference>
<evidence type="ECO:0008006" key="3">
    <source>
        <dbReference type="Google" id="ProtNLM"/>
    </source>
</evidence>
<dbReference type="InParanoid" id="A0A165MXL5"/>
<dbReference type="AlphaFoldDB" id="A0A165MXL5"/>